<dbReference type="PANTHER" id="PTHR43143:SF6">
    <property type="entry name" value="BLL3016 PROTEIN"/>
    <property type="match status" value="1"/>
</dbReference>
<protein>
    <submittedName>
        <fullName evidence="5">3',5'-cyclic AMP phosphodiesterase CpdA</fullName>
    </submittedName>
</protein>
<dbReference type="Gene3D" id="3.60.21.10">
    <property type="match status" value="1"/>
</dbReference>
<reference evidence="6" key="1">
    <citation type="submission" date="2016-10" db="EMBL/GenBank/DDBJ databases">
        <authorList>
            <person name="Varghese N."/>
            <person name="Submissions S."/>
        </authorList>
    </citation>
    <scope>NUCLEOTIDE SEQUENCE [LARGE SCALE GENOMIC DNA]</scope>
    <source>
        <strain evidence="6">DSM 22361</strain>
    </source>
</reference>
<feature type="domain" description="Calcineurin-like phosphoesterase" evidence="2">
    <location>
        <begin position="138"/>
        <end position="324"/>
    </location>
</feature>
<evidence type="ECO:0000259" key="4">
    <source>
        <dbReference type="Pfam" id="PF16371"/>
    </source>
</evidence>
<dbReference type="EMBL" id="FNUT01000007">
    <property type="protein sequence ID" value="SEG40880.1"/>
    <property type="molecule type" value="Genomic_DNA"/>
</dbReference>
<evidence type="ECO:0000259" key="3">
    <source>
        <dbReference type="Pfam" id="PF16370"/>
    </source>
</evidence>
<dbReference type="InterPro" id="IPR004843">
    <property type="entry name" value="Calcineurin-like_PHP"/>
</dbReference>
<dbReference type="PANTHER" id="PTHR43143">
    <property type="entry name" value="METALLOPHOSPHOESTERASE, CALCINEURIN SUPERFAMILY"/>
    <property type="match status" value="1"/>
</dbReference>
<evidence type="ECO:0000313" key="5">
    <source>
        <dbReference type="EMBL" id="SEG40880.1"/>
    </source>
</evidence>
<dbReference type="OrthoDB" id="1776264at2"/>
<accession>A0A1H5ZXJ2</accession>
<evidence type="ECO:0000256" key="1">
    <source>
        <dbReference type="SAM" id="SignalP"/>
    </source>
</evidence>
<dbReference type="InterPro" id="IPR032285">
    <property type="entry name" value="Metallophos_N"/>
</dbReference>
<gene>
    <name evidence="5" type="ORF">SAMN05421877_107226</name>
</gene>
<dbReference type="SUPFAM" id="SSF56300">
    <property type="entry name" value="Metallo-dependent phosphatases"/>
    <property type="match status" value="1"/>
</dbReference>
<dbReference type="GO" id="GO:0016787">
    <property type="term" value="F:hydrolase activity"/>
    <property type="evidence" value="ECO:0007669"/>
    <property type="project" value="InterPro"/>
</dbReference>
<keyword evidence="6" id="KW-1185">Reference proteome</keyword>
<dbReference type="InterPro" id="IPR029052">
    <property type="entry name" value="Metallo-depent_PP-like"/>
</dbReference>
<keyword evidence="1" id="KW-0732">Signal</keyword>
<evidence type="ECO:0000259" key="2">
    <source>
        <dbReference type="Pfam" id="PF00149"/>
    </source>
</evidence>
<dbReference type="Pfam" id="PF16371">
    <property type="entry name" value="MetallophosN"/>
    <property type="match status" value="1"/>
</dbReference>
<feature type="domain" description="Calcineurin-like phosphoesterase N-terminal" evidence="4">
    <location>
        <begin position="35"/>
        <end position="101"/>
    </location>
</feature>
<dbReference type="InterPro" id="IPR051918">
    <property type="entry name" value="STPP_CPPED1"/>
</dbReference>
<dbReference type="Pfam" id="PF00149">
    <property type="entry name" value="Metallophos"/>
    <property type="match status" value="1"/>
</dbReference>
<sequence length="520" mass="58376">MKNLYWSLLACLLTGTAMGQELAKGTVYVDANGNGRQDRKEMGIQGVSVSNGYDVVQTDKSGRYELPVKNDNIIFVVKPSGYALPVDQDNHPKFYYIHKPNGSPKLKYAGVEPTGPLPKAIDFGLKPAEEQTKFSAFVFGDPQAYTPEELEFFKRGIVDEAKNKKGPLFGISLGDLVGDDLSLHPGYKQTVGQMGLPWFNVMGNHDMNYDVQQDSLADEGFERSFGPANYAFNVGNAHFIILDNIMYPHPETGEGYQGGLRKEQLDFLENNLKFVPKDKLVVLAFHIPLNPDNNKSFRDADRQRIFDLLAEYPNTLALSAHTHYQQQNLYTDKHGWKGSKPFHEYNVGTTSGDWYSGQMNAQNVPASTMRDGTPKGYAILDIDGNTYKFDYKVAGKEDNYSIGVFGPSVIKAKYAGRYHVYANFFLGSANDKVRYKIDNKDWKEMMRVVAEDPAYVRDLLVYDGADQLVAGRRPSDATKSEHLWRLKLPKLKAGKHSIQIEATDMFGRVHTATKEIEVVE</sequence>
<dbReference type="InterPro" id="IPR013783">
    <property type="entry name" value="Ig-like_fold"/>
</dbReference>
<dbReference type="AlphaFoldDB" id="A0A1H5ZXJ2"/>
<feature type="chain" id="PRO_5009292070" evidence="1">
    <location>
        <begin position="20"/>
        <end position="520"/>
    </location>
</feature>
<proteinExistence type="predicted"/>
<dbReference type="SUPFAM" id="SSF117074">
    <property type="entry name" value="Hypothetical protein PA1324"/>
    <property type="match status" value="1"/>
</dbReference>
<feature type="signal peptide" evidence="1">
    <location>
        <begin position="1"/>
        <end position="19"/>
    </location>
</feature>
<dbReference type="CDD" id="cd00838">
    <property type="entry name" value="MPP_superfamily"/>
    <property type="match status" value="1"/>
</dbReference>
<evidence type="ECO:0000313" key="6">
    <source>
        <dbReference type="Proteomes" id="UP000236731"/>
    </source>
</evidence>
<dbReference type="Pfam" id="PF16370">
    <property type="entry name" value="MetallophosC"/>
    <property type="match status" value="1"/>
</dbReference>
<feature type="domain" description="Calcineurin-like phosphoesterase C-terminal" evidence="3">
    <location>
        <begin position="344"/>
        <end position="509"/>
    </location>
</feature>
<dbReference type="Gene3D" id="2.60.40.10">
    <property type="entry name" value="Immunoglobulins"/>
    <property type="match status" value="1"/>
</dbReference>
<dbReference type="Proteomes" id="UP000236731">
    <property type="component" value="Unassembled WGS sequence"/>
</dbReference>
<name>A0A1H5ZXJ2_9SPHI</name>
<organism evidence="5 6">
    <name type="scientific">Sphingobacterium lactis</name>
    <dbReference type="NCBI Taxonomy" id="797291"/>
    <lineage>
        <taxon>Bacteria</taxon>
        <taxon>Pseudomonadati</taxon>
        <taxon>Bacteroidota</taxon>
        <taxon>Sphingobacteriia</taxon>
        <taxon>Sphingobacteriales</taxon>
        <taxon>Sphingobacteriaceae</taxon>
        <taxon>Sphingobacterium</taxon>
    </lineage>
</organism>
<dbReference type="RefSeq" id="WP_103906653.1">
    <property type="nucleotide sequence ID" value="NZ_CP049246.1"/>
</dbReference>
<dbReference type="InterPro" id="IPR032288">
    <property type="entry name" value="Metallophos_C"/>
</dbReference>